<dbReference type="Pfam" id="PF13568">
    <property type="entry name" value="OMP_b-brl_2"/>
    <property type="match status" value="1"/>
</dbReference>
<reference evidence="2 3" key="1">
    <citation type="submission" date="2021-03" db="EMBL/GenBank/DDBJ databases">
        <title>Fibrella sp. HMF5405 genome sequencing and assembly.</title>
        <authorList>
            <person name="Kang H."/>
            <person name="Kim H."/>
            <person name="Bae S."/>
            <person name="Joh K."/>
        </authorList>
    </citation>
    <scope>NUCLEOTIDE SEQUENCE [LARGE SCALE GENOMIC DNA]</scope>
    <source>
        <strain evidence="2 3">HMF5405</strain>
    </source>
</reference>
<gene>
    <name evidence="2" type="ORF">J2I46_09770</name>
</gene>
<evidence type="ECO:0000313" key="3">
    <source>
        <dbReference type="Proteomes" id="UP000664628"/>
    </source>
</evidence>
<organism evidence="2 3">
    <name type="scientific">Fibrella forsythiae</name>
    <dbReference type="NCBI Taxonomy" id="2817061"/>
    <lineage>
        <taxon>Bacteria</taxon>
        <taxon>Pseudomonadati</taxon>
        <taxon>Bacteroidota</taxon>
        <taxon>Cytophagia</taxon>
        <taxon>Cytophagales</taxon>
        <taxon>Spirosomataceae</taxon>
        <taxon>Fibrella</taxon>
    </lineage>
</organism>
<dbReference type="RefSeq" id="WP_207328813.1">
    <property type="nucleotide sequence ID" value="NZ_JAFMYW010000002.1"/>
</dbReference>
<name>A0ABS3JHZ4_9BACT</name>
<keyword evidence="3" id="KW-1185">Reference proteome</keyword>
<evidence type="ECO:0000313" key="2">
    <source>
        <dbReference type="EMBL" id="MBO0948869.1"/>
    </source>
</evidence>
<accession>A0ABS3JHZ4</accession>
<sequence length="251" mass="28437">MDSTLVRHRVDIHWSKAARFNAALIIGLLFLSQVAAAQSTYKYIRKHKEDYDDKLVHFGFYYALPFTRYNVTYSPAFLNTADPTLRITSPNNAGFRVGFTFNAFMNDNFDFRSNPGVSIYSRSVNYAVASGDDKSDLRESTWVELPFLIKYKSARRVNSRMYLIAGASVGIETNVRRREALSQGRLNTNTTDLSVEYGVGFEQFFEFFKFAPELRFSHGIPNAFNGGATGTSSAGIQRLTTHTVTLYLNFE</sequence>
<dbReference type="EMBL" id="JAFMYW010000002">
    <property type="protein sequence ID" value="MBO0948869.1"/>
    <property type="molecule type" value="Genomic_DNA"/>
</dbReference>
<feature type="domain" description="Outer membrane protein beta-barrel" evidence="1">
    <location>
        <begin position="56"/>
        <end position="224"/>
    </location>
</feature>
<proteinExistence type="predicted"/>
<dbReference type="InterPro" id="IPR025665">
    <property type="entry name" value="Beta-barrel_OMP_2"/>
</dbReference>
<evidence type="ECO:0000259" key="1">
    <source>
        <dbReference type="Pfam" id="PF13568"/>
    </source>
</evidence>
<protein>
    <submittedName>
        <fullName evidence="2">PorT family protein</fullName>
    </submittedName>
</protein>
<dbReference type="Proteomes" id="UP000664628">
    <property type="component" value="Unassembled WGS sequence"/>
</dbReference>
<comment type="caution">
    <text evidence="2">The sequence shown here is derived from an EMBL/GenBank/DDBJ whole genome shotgun (WGS) entry which is preliminary data.</text>
</comment>